<dbReference type="SUPFAM" id="SSF52309">
    <property type="entry name" value="N-(deoxy)ribosyltransferase-like"/>
    <property type="match status" value="1"/>
</dbReference>
<dbReference type="OrthoDB" id="9795789at2"/>
<dbReference type="GO" id="GO:0070694">
    <property type="term" value="F:5-hydroxymethyl-dUMP N-hydrolase activity"/>
    <property type="evidence" value="ECO:0007669"/>
    <property type="project" value="TreeGrafter"/>
</dbReference>
<sequence>MQKKIYLAGPDVFLSNARDILGQKADMVRAAGFIPLCPGDLEVPPSDTKKGLGLAISAINEGMMRDADAVIANLTPFRGVAADVGTSFELGFMCALGKVVYGYTNVETDHFKRCADFYGGALTRSPDGRIRGPDGLSIEDFDMVDNLMLDGGIESRGGIFVVGNASEDALYTDMQAFAECLRLMASRYAS</sequence>
<reference evidence="1 2" key="1">
    <citation type="submission" date="2016-02" db="EMBL/GenBank/DDBJ databases">
        <title>Genome sequencing of a beta-galactosidase producing bacteria Rhizobium sp. 59.</title>
        <authorList>
            <person name="Wang D."/>
            <person name="Kot W."/>
            <person name="Qin Y."/>
            <person name="Hansen L."/>
            <person name="Naqvi K."/>
            <person name="Rensing C."/>
        </authorList>
    </citation>
    <scope>NUCLEOTIDE SEQUENCE [LARGE SCALE GENOMIC DNA]</scope>
    <source>
        <strain evidence="1 2">59</strain>
    </source>
</reference>
<dbReference type="PANTHER" id="PTHR15364:SF0">
    <property type="entry name" value="2'-DEOXYNUCLEOSIDE 5'-PHOSPHATE N-HYDROLASE 1"/>
    <property type="match status" value="1"/>
</dbReference>
<dbReference type="InterPro" id="IPR051239">
    <property type="entry name" value="2'-dNMP_N-hydrolase"/>
</dbReference>
<dbReference type="RefSeq" id="WP_071834580.1">
    <property type="nucleotide sequence ID" value="NZ_LSRP01000107.1"/>
</dbReference>
<protein>
    <submittedName>
        <fullName evidence="1">Nucleoside 2-deoxyribosyltransferase</fullName>
    </submittedName>
</protein>
<dbReference type="InterPro" id="IPR007710">
    <property type="entry name" value="Nucleoside_deoxyribTrfase"/>
</dbReference>
<comment type="caution">
    <text evidence="1">The sequence shown here is derived from an EMBL/GenBank/DDBJ whole genome shotgun (WGS) entry which is preliminary data.</text>
</comment>
<dbReference type="PANTHER" id="PTHR15364">
    <property type="entry name" value="2'-DEOXYNUCLEOSIDE 5'-PHOSPHATE N-HYDROLASE 1"/>
    <property type="match status" value="1"/>
</dbReference>
<dbReference type="EMBL" id="LSRP01000107">
    <property type="protein sequence ID" value="OJF93444.1"/>
    <property type="molecule type" value="Genomic_DNA"/>
</dbReference>
<evidence type="ECO:0000313" key="1">
    <source>
        <dbReference type="EMBL" id="OJF93444.1"/>
    </source>
</evidence>
<keyword evidence="1" id="KW-0808">Transferase</keyword>
<evidence type="ECO:0000313" key="2">
    <source>
        <dbReference type="Proteomes" id="UP000182661"/>
    </source>
</evidence>
<dbReference type="Proteomes" id="UP000182661">
    <property type="component" value="Unassembled WGS sequence"/>
</dbReference>
<accession>A0A657LP09</accession>
<dbReference type="Gene3D" id="3.40.50.450">
    <property type="match status" value="1"/>
</dbReference>
<gene>
    <name evidence="1" type="ORF">AX760_05455</name>
</gene>
<organism evidence="1 2">
    <name type="scientific">Pararhizobium antarcticum</name>
    <dbReference type="NCBI Taxonomy" id="1798805"/>
    <lineage>
        <taxon>Bacteria</taxon>
        <taxon>Pseudomonadati</taxon>
        <taxon>Pseudomonadota</taxon>
        <taxon>Alphaproteobacteria</taxon>
        <taxon>Hyphomicrobiales</taxon>
        <taxon>Rhizobiaceae</taxon>
        <taxon>Rhizobium/Agrobacterium group</taxon>
        <taxon>Pararhizobium</taxon>
    </lineage>
</organism>
<dbReference type="GO" id="GO:0009159">
    <property type="term" value="P:deoxyribonucleoside monophosphate catabolic process"/>
    <property type="evidence" value="ECO:0007669"/>
    <property type="project" value="TreeGrafter"/>
</dbReference>
<proteinExistence type="predicted"/>
<dbReference type="GO" id="GO:0016740">
    <property type="term" value="F:transferase activity"/>
    <property type="evidence" value="ECO:0007669"/>
    <property type="project" value="UniProtKB-KW"/>
</dbReference>
<name>A0A657LP09_9HYPH</name>
<dbReference type="Pfam" id="PF05014">
    <property type="entry name" value="Nuc_deoxyrib_tr"/>
    <property type="match status" value="1"/>
</dbReference>
<keyword evidence="2" id="KW-1185">Reference proteome</keyword>
<dbReference type="AlphaFoldDB" id="A0A657LP09"/>